<dbReference type="PANTHER" id="PTHR20920">
    <property type="entry name" value="RPE-SPONDIN"/>
    <property type="match status" value="1"/>
</dbReference>
<organism evidence="5 6">
    <name type="scientific">Microctonus hyperodae</name>
    <name type="common">Parasitoid wasp</name>
    <dbReference type="NCBI Taxonomy" id="165561"/>
    <lineage>
        <taxon>Eukaryota</taxon>
        <taxon>Metazoa</taxon>
        <taxon>Ecdysozoa</taxon>
        <taxon>Arthropoda</taxon>
        <taxon>Hexapoda</taxon>
        <taxon>Insecta</taxon>
        <taxon>Pterygota</taxon>
        <taxon>Neoptera</taxon>
        <taxon>Endopterygota</taxon>
        <taxon>Hymenoptera</taxon>
        <taxon>Apocrita</taxon>
        <taxon>Ichneumonoidea</taxon>
        <taxon>Braconidae</taxon>
        <taxon>Euphorinae</taxon>
        <taxon>Microctonus</taxon>
    </lineage>
</organism>
<proteinExistence type="predicted"/>
<dbReference type="InterPro" id="IPR039942">
    <property type="entry name" value="SBSPO"/>
</dbReference>
<evidence type="ECO:0000313" key="6">
    <source>
        <dbReference type="Proteomes" id="UP001168972"/>
    </source>
</evidence>
<dbReference type="PROSITE" id="PS50092">
    <property type="entry name" value="TSP1"/>
    <property type="match status" value="1"/>
</dbReference>
<dbReference type="InterPro" id="IPR044004">
    <property type="entry name" value="TSP1_spondin_dom"/>
</dbReference>
<evidence type="ECO:0000256" key="1">
    <source>
        <dbReference type="ARBA" id="ARBA00022729"/>
    </source>
</evidence>
<gene>
    <name evidence="5" type="ORF">PV327_011310</name>
</gene>
<dbReference type="EMBL" id="JAQQBR010000338">
    <property type="protein sequence ID" value="KAK0171438.1"/>
    <property type="molecule type" value="Genomic_DNA"/>
</dbReference>
<evidence type="ECO:0000313" key="5">
    <source>
        <dbReference type="EMBL" id="KAK0171438.1"/>
    </source>
</evidence>
<dbReference type="InterPro" id="IPR036383">
    <property type="entry name" value="TSP1_rpt_sf"/>
</dbReference>
<dbReference type="PANTHER" id="PTHR20920:SF5">
    <property type="entry name" value="SMB DOMAIN-CONTAINING PROTEIN"/>
    <property type="match status" value="1"/>
</dbReference>
<keyword evidence="2" id="KW-1015">Disulfide bond</keyword>
<dbReference type="Pfam" id="PF19028">
    <property type="entry name" value="TSP1_spondin"/>
    <property type="match status" value="1"/>
</dbReference>
<dbReference type="InterPro" id="IPR000884">
    <property type="entry name" value="TSP1_rpt"/>
</dbReference>
<evidence type="ECO:0000256" key="2">
    <source>
        <dbReference type="ARBA" id="ARBA00023157"/>
    </source>
</evidence>
<dbReference type="SUPFAM" id="SSF82895">
    <property type="entry name" value="TSP-1 type 1 repeat"/>
    <property type="match status" value="1"/>
</dbReference>
<evidence type="ECO:0000259" key="4">
    <source>
        <dbReference type="Pfam" id="PF19028"/>
    </source>
</evidence>
<reference evidence="5" key="2">
    <citation type="submission" date="2023-03" db="EMBL/GenBank/DDBJ databases">
        <authorList>
            <person name="Inwood S.N."/>
            <person name="Skelly J.G."/>
            <person name="Guhlin J."/>
            <person name="Harrop T.W.R."/>
            <person name="Goldson S.G."/>
            <person name="Dearden P.K."/>
        </authorList>
    </citation>
    <scope>NUCLEOTIDE SEQUENCE</scope>
    <source>
        <strain evidence="5">Lincoln</strain>
        <tissue evidence="5">Whole body</tissue>
    </source>
</reference>
<dbReference type="SMART" id="SM00209">
    <property type="entry name" value="TSP1"/>
    <property type="match status" value="1"/>
</dbReference>
<dbReference type="AlphaFoldDB" id="A0AA39FKY1"/>
<feature type="domain" description="Spondin-like TSP1" evidence="4">
    <location>
        <begin position="23"/>
        <end position="72"/>
    </location>
</feature>
<dbReference type="Proteomes" id="UP001168972">
    <property type="component" value="Unassembled WGS sequence"/>
</dbReference>
<sequence length="89" mass="10167">MLRFRINTNFFVFIYFSGLSRDCKISDWGAWSACSRSCGVGETQRTRKVTVKPRRGGKQCPPLKETKWCGSVTPCNDNNVKPIVDVFSW</sequence>
<name>A0AA39FKY1_MICHY</name>
<dbReference type="FunFam" id="2.20.100.10:FF:000026">
    <property type="entry name" value="Spondin 1"/>
    <property type="match status" value="1"/>
</dbReference>
<accession>A0AA39FKY1</accession>
<reference evidence="5" key="1">
    <citation type="journal article" date="2023" name="bioRxiv">
        <title>Scaffold-level genome assemblies of two parasitoid biocontrol wasps reveal the parthenogenesis mechanism and an associated novel virus.</title>
        <authorList>
            <person name="Inwood S."/>
            <person name="Skelly J."/>
            <person name="Guhlin J."/>
            <person name="Harrop T."/>
            <person name="Goldson S."/>
            <person name="Dearden P."/>
        </authorList>
    </citation>
    <scope>NUCLEOTIDE SEQUENCE</scope>
    <source>
        <strain evidence="5">Lincoln</strain>
        <tissue evidence="5">Whole body</tissue>
    </source>
</reference>
<keyword evidence="1" id="KW-0732">Signal</keyword>
<keyword evidence="6" id="KW-1185">Reference proteome</keyword>
<keyword evidence="3" id="KW-0325">Glycoprotein</keyword>
<evidence type="ECO:0000256" key="3">
    <source>
        <dbReference type="ARBA" id="ARBA00023180"/>
    </source>
</evidence>
<protein>
    <recommendedName>
        <fullName evidence="4">Spondin-like TSP1 domain-containing protein</fullName>
    </recommendedName>
</protein>
<dbReference type="Gene3D" id="2.20.100.10">
    <property type="entry name" value="Thrombospondin type-1 (TSP1) repeat"/>
    <property type="match status" value="1"/>
</dbReference>
<comment type="caution">
    <text evidence="5">The sequence shown here is derived from an EMBL/GenBank/DDBJ whole genome shotgun (WGS) entry which is preliminary data.</text>
</comment>